<sequence>MHLGIKKVNGVLSLLVVLMLSGCAHLDVSHLNRKPWQLEIQKSVSMEFMDFDYQVIPRTDSFGVRGTAFIKKANVPVWAQWVGELWIQGYLSDEDGTVLAQGMQVFSPAKLENGVGVPFDFELKPDQLDLGPLFISFGYRLVLLKDKHDTVNPPFMAIERAVIK</sequence>
<dbReference type="OrthoDB" id="5471384at2"/>
<organism evidence="1 2">
    <name type="scientific">Desulfovibrio gilichinskyi</name>
    <dbReference type="NCBI Taxonomy" id="1519643"/>
    <lineage>
        <taxon>Bacteria</taxon>
        <taxon>Pseudomonadati</taxon>
        <taxon>Thermodesulfobacteriota</taxon>
        <taxon>Desulfovibrionia</taxon>
        <taxon>Desulfovibrionales</taxon>
        <taxon>Desulfovibrionaceae</taxon>
        <taxon>Desulfovibrio</taxon>
    </lineage>
</organism>
<dbReference type="RefSeq" id="WP_085100534.1">
    <property type="nucleotide sequence ID" value="NZ_FWZU01000002.1"/>
</dbReference>
<dbReference type="Proteomes" id="UP000192906">
    <property type="component" value="Unassembled WGS sequence"/>
</dbReference>
<accession>A0A1X7D027</accession>
<protein>
    <recommendedName>
        <fullName evidence="3">Lipoprotein</fullName>
    </recommendedName>
</protein>
<dbReference type="AlphaFoldDB" id="A0A1X7D027"/>
<name>A0A1X7D027_9BACT</name>
<dbReference type="PROSITE" id="PS51257">
    <property type="entry name" value="PROKAR_LIPOPROTEIN"/>
    <property type="match status" value="1"/>
</dbReference>
<dbReference type="EMBL" id="FWZU01000002">
    <property type="protein sequence ID" value="SMF06176.1"/>
    <property type="molecule type" value="Genomic_DNA"/>
</dbReference>
<evidence type="ECO:0000313" key="1">
    <source>
        <dbReference type="EMBL" id="SMF06176.1"/>
    </source>
</evidence>
<evidence type="ECO:0008006" key="3">
    <source>
        <dbReference type="Google" id="ProtNLM"/>
    </source>
</evidence>
<proteinExistence type="predicted"/>
<reference evidence="2" key="1">
    <citation type="submission" date="2017-04" db="EMBL/GenBank/DDBJ databases">
        <authorList>
            <person name="Varghese N."/>
            <person name="Submissions S."/>
        </authorList>
    </citation>
    <scope>NUCLEOTIDE SEQUENCE [LARGE SCALE GENOMIC DNA]</scope>
    <source>
        <strain evidence="2">K3S</strain>
    </source>
</reference>
<gene>
    <name evidence="1" type="ORF">SAMN06295933_1480</name>
</gene>
<evidence type="ECO:0000313" key="2">
    <source>
        <dbReference type="Proteomes" id="UP000192906"/>
    </source>
</evidence>
<keyword evidence="2" id="KW-1185">Reference proteome</keyword>